<dbReference type="AlphaFoldDB" id="J3NUJ7"/>
<sequence length="465" mass="50174">MNSLRLLATGLSSAEVFMARPVAQPRRMRALLTPPRFTQLPPKRLPPPRDKDPPDKFDRRIAPRPKQILLCEVTPKRAHQNSRPGLIKFRVILLAAKRAAGFVGSQEYQAQHYIHPVCSTYGATNLAPELLGLAKGAVGSSSHAAVRLRLVPKTTTFQLAPPRFRAAVALLGDFVGLPVQRFHTHGWKHPTKQSGVVGRSVRRLAMRGAPRLSIRDRFQGPEINTQSTQPFSDQEEFRRRVDQHIAEFGDGAARAAEDAPQPFGSPMTPAALEAGEIIRAFEAASLASLPNARLILAAAICLEGKASPAVVRLPESVGSWGVVGVVQHPHDVDFTLCIPFHDPPDAGVILRGLSSALQYLQGQGICHNNIKPANIAYSTARGAVLLNFGLASSEGDSRKAGGSPCQGDASRPVGILLTIANIRNVRSTAGNKMKEWVGLVGEARRSLDIQGTVERVVHLALEAKG</sequence>
<protein>
    <recommendedName>
        <fullName evidence="5">Protein kinase domain-containing protein</fullName>
    </recommendedName>
</protein>
<gene>
    <name evidence="3" type="primary">20345411</name>
    <name evidence="2" type="ORF">GGTG_04953</name>
</gene>
<dbReference type="Proteomes" id="UP000006039">
    <property type="component" value="Unassembled WGS sequence"/>
</dbReference>
<dbReference type="VEuPathDB" id="FungiDB:GGTG_04953"/>
<proteinExistence type="predicted"/>
<dbReference type="EMBL" id="GL385396">
    <property type="protein sequence ID" value="EJT79870.1"/>
    <property type="molecule type" value="Genomic_DNA"/>
</dbReference>
<dbReference type="EnsemblFungi" id="EJT79870">
    <property type="protein sequence ID" value="EJT79870"/>
    <property type="gene ID" value="GGTG_04953"/>
</dbReference>
<reference evidence="3" key="4">
    <citation type="journal article" date="2015" name="G3 (Bethesda)">
        <title>Genome sequences of three phytopathogenic species of the Magnaporthaceae family of fungi.</title>
        <authorList>
            <person name="Okagaki L.H."/>
            <person name="Nunes C.C."/>
            <person name="Sailsbery J."/>
            <person name="Clay B."/>
            <person name="Brown D."/>
            <person name="John T."/>
            <person name="Oh Y."/>
            <person name="Young N."/>
            <person name="Fitzgerald M."/>
            <person name="Haas B.J."/>
            <person name="Zeng Q."/>
            <person name="Young S."/>
            <person name="Adiconis X."/>
            <person name="Fan L."/>
            <person name="Levin J.Z."/>
            <person name="Mitchell T.K."/>
            <person name="Okubara P.A."/>
            <person name="Farman M.L."/>
            <person name="Kohn L.M."/>
            <person name="Birren B."/>
            <person name="Ma L.-J."/>
            <person name="Dean R.A."/>
        </authorList>
    </citation>
    <scope>NUCLEOTIDE SEQUENCE</scope>
    <source>
        <strain evidence="3">R3-111a-1</strain>
    </source>
</reference>
<evidence type="ECO:0000256" key="1">
    <source>
        <dbReference type="SAM" id="MobiDB-lite"/>
    </source>
</evidence>
<name>J3NUJ7_GAET3</name>
<evidence type="ECO:0000313" key="4">
    <source>
        <dbReference type="Proteomes" id="UP000006039"/>
    </source>
</evidence>
<dbReference type="OrthoDB" id="1668230at2759"/>
<dbReference type="RefSeq" id="XP_009221015.1">
    <property type="nucleotide sequence ID" value="XM_009222751.1"/>
</dbReference>
<evidence type="ECO:0008006" key="5">
    <source>
        <dbReference type="Google" id="ProtNLM"/>
    </source>
</evidence>
<dbReference type="InterPro" id="IPR011009">
    <property type="entry name" value="Kinase-like_dom_sf"/>
</dbReference>
<organism evidence="2">
    <name type="scientific">Gaeumannomyces tritici (strain R3-111a-1)</name>
    <name type="common">Wheat and barley take-all root rot fungus</name>
    <name type="synonym">Gaeumannomyces graminis var. tritici</name>
    <dbReference type="NCBI Taxonomy" id="644352"/>
    <lineage>
        <taxon>Eukaryota</taxon>
        <taxon>Fungi</taxon>
        <taxon>Dikarya</taxon>
        <taxon>Ascomycota</taxon>
        <taxon>Pezizomycotina</taxon>
        <taxon>Sordariomycetes</taxon>
        <taxon>Sordariomycetidae</taxon>
        <taxon>Magnaporthales</taxon>
        <taxon>Magnaporthaceae</taxon>
        <taxon>Gaeumannomyces</taxon>
    </lineage>
</organism>
<evidence type="ECO:0000313" key="3">
    <source>
        <dbReference type="EnsemblFungi" id="EJT79870"/>
    </source>
</evidence>
<dbReference type="STRING" id="644352.J3NUJ7"/>
<reference evidence="3" key="5">
    <citation type="submission" date="2018-04" db="UniProtKB">
        <authorList>
            <consortium name="EnsemblFungi"/>
        </authorList>
    </citation>
    <scope>IDENTIFICATION</scope>
    <source>
        <strain evidence="3">R3-111a-1</strain>
    </source>
</reference>
<evidence type="ECO:0000313" key="2">
    <source>
        <dbReference type="EMBL" id="EJT79870.1"/>
    </source>
</evidence>
<dbReference type="Gene3D" id="1.10.510.10">
    <property type="entry name" value="Transferase(Phosphotransferase) domain 1"/>
    <property type="match status" value="1"/>
</dbReference>
<reference evidence="2" key="2">
    <citation type="submission" date="2010-07" db="EMBL/GenBank/DDBJ databases">
        <authorList>
            <consortium name="The Broad Institute Genome Sequencing Platform"/>
            <consortium name="Broad Institute Genome Sequencing Center for Infectious Disease"/>
            <person name="Ma L.-J."/>
            <person name="Dead R."/>
            <person name="Young S."/>
            <person name="Zeng Q."/>
            <person name="Koehrsen M."/>
            <person name="Alvarado L."/>
            <person name="Berlin A."/>
            <person name="Chapman S.B."/>
            <person name="Chen Z."/>
            <person name="Freedman E."/>
            <person name="Gellesch M."/>
            <person name="Goldberg J."/>
            <person name="Griggs A."/>
            <person name="Gujja S."/>
            <person name="Heilman E.R."/>
            <person name="Heiman D."/>
            <person name="Hepburn T."/>
            <person name="Howarth C."/>
            <person name="Jen D."/>
            <person name="Larson L."/>
            <person name="Mehta T."/>
            <person name="Neiman D."/>
            <person name="Pearson M."/>
            <person name="Roberts A."/>
            <person name="Saif S."/>
            <person name="Shea T."/>
            <person name="Shenoy N."/>
            <person name="Sisk P."/>
            <person name="Stolte C."/>
            <person name="Sykes S."/>
            <person name="Walk T."/>
            <person name="White J."/>
            <person name="Yandava C."/>
            <person name="Haas B."/>
            <person name="Nusbaum C."/>
            <person name="Birren B."/>
        </authorList>
    </citation>
    <scope>NUCLEOTIDE SEQUENCE</scope>
    <source>
        <strain evidence="2">R3-111a-1</strain>
    </source>
</reference>
<accession>J3NUJ7</accession>
<feature type="region of interest" description="Disordered" evidence="1">
    <location>
        <begin position="31"/>
        <end position="59"/>
    </location>
</feature>
<dbReference type="GeneID" id="20345411"/>
<keyword evidence="4" id="KW-1185">Reference proteome</keyword>
<feature type="compositionally biased region" description="Basic and acidic residues" evidence="1">
    <location>
        <begin position="47"/>
        <end position="59"/>
    </location>
</feature>
<reference evidence="2" key="3">
    <citation type="submission" date="2010-09" db="EMBL/GenBank/DDBJ databases">
        <title>Annotation of Gaeumannomyces graminis var. tritici R3-111a-1.</title>
        <authorList>
            <consortium name="The Broad Institute Genome Sequencing Platform"/>
            <person name="Ma L.-J."/>
            <person name="Dead R."/>
            <person name="Young S.K."/>
            <person name="Zeng Q."/>
            <person name="Gargeya S."/>
            <person name="Fitzgerald M."/>
            <person name="Haas B."/>
            <person name="Abouelleil A."/>
            <person name="Alvarado L."/>
            <person name="Arachchi H.M."/>
            <person name="Berlin A."/>
            <person name="Brown A."/>
            <person name="Chapman S.B."/>
            <person name="Chen Z."/>
            <person name="Dunbar C."/>
            <person name="Freedman E."/>
            <person name="Gearin G."/>
            <person name="Gellesch M."/>
            <person name="Goldberg J."/>
            <person name="Griggs A."/>
            <person name="Gujja S."/>
            <person name="Heiman D."/>
            <person name="Howarth C."/>
            <person name="Larson L."/>
            <person name="Lui A."/>
            <person name="MacDonald P.J.P."/>
            <person name="Mehta T."/>
            <person name="Montmayeur A."/>
            <person name="Murphy C."/>
            <person name="Neiman D."/>
            <person name="Pearson M."/>
            <person name="Priest M."/>
            <person name="Roberts A."/>
            <person name="Saif S."/>
            <person name="Shea T."/>
            <person name="Shenoy N."/>
            <person name="Sisk P."/>
            <person name="Stolte C."/>
            <person name="Sykes S."/>
            <person name="Yandava C."/>
            <person name="Wortman J."/>
            <person name="Nusbaum C."/>
            <person name="Birren B."/>
        </authorList>
    </citation>
    <scope>NUCLEOTIDE SEQUENCE</scope>
    <source>
        <strain evidence="2">R3-111a-1</strain>
    </source>
</reference>
<dbReference type="HOGENOM" id="CLU_587988_0_0_1"/>
<dbReference type="SUPFAM" id="SSF56112">
    <property type="entry name" value="Protein kinase-like (PK-like)"/>
    <property type="match status" value="1"/>
</dbReference>
<reference evidence="4" key="1">
    <citation type="submission" date="2010-07" db="EMBL/GenBank/DDBJ databases">
        <title>The genome sequence of Gaeumannomyces graminis var. tritici strain R3-111a-1.</title>
        <authorList>
            <consortium name="The Broad Institute Genome Sequencing Platform"/>
            <person name="Ma L.-J."/>
            <person name="Dead R."/>
            <person name="Young S."/>
            <person name="Zeng Q."/>
            <person name="Koehrsen M."/>
            <person name="Alvarado L."/>
            <person name="Berlin A."/>
            <person name="Chapman S.B."/>
            <person name="Chen Z."/>
            <person name="Freedman E."/>
            <person name="Gellesch M."/>
            <person name="Goldberg J."/>
            <person name="Griggs A."/>
            <person name="Gujja S."/>
            <person name="Heilman E.R."/>
            <person name="Heiman D."/>
            <person name="Hepburn T."/>
            <person name="Howarth C."/>
            <person name="Jen D."/>
            <person name="Larson L."/>
            <person name="Mehta T."/>
            <person name="Neiman D."/>
            <person name="Pearson M."/>
            <person name="Roberts A."/>
            <person name="Saif S."/>
            <person name="Shea T."/>
            <person name="Shenoy N."/>
            <person name="Sisk P."/>
            <person name="Stolte C."/>
            <person name="Sykes S."/>
            <person name="Walk T."/>
            <person name="White J."/>
            <person name="Yandava C."/>
            <person name="Haas B."/>
            <person name="Nusbaum C."/>
            <person name="Birren B."/>
        </authorList>
    </citation>
    <scope>NUCLEOTIDE SEQUENCE [LARGE SCALE GENOMIC DNA]</scope>
    <source>
        <strain evidence="4">R3-111a-1</strain>
    </source>
</reference>